<proteinExistence type="predicted"/>
<sequence length="60" mass="6938">MTPKKSLNWSNNGCLLICKAYRRQVSSAFKKSIELKLARHTIELNAIESKDLHCRSTLKY</sequence>
<comment type="caution">
    <text evidence="1">The sequence shown here is derived from an EMBL/GenBank/DDBJ whole genome shotgun (WGS) entry which is preliminary data.</text>
</comment>
<reference evidence="1 2" key="1">
    <citation type="submission" date="2018-03" db="EMBL/GenBank/DDBJ databases">
        <title>The ancient ancestry and fast evolution of plastids.</title>
        <authorList>
            <person name="Moore K.R."/>
            <person name="Magnabosco C."/>
            <person name="Momper L."/>
            <person name="Gold D.A."/>
            <person name="Bosak T."/>
            <person name="Fournier G.P."/>
        </authorList>
    </citation>
    <scope>NUCLEOTIDE SEQUENCE [LARGE SCALE GENOMIC DNA]</scope>
    <source>
        <strain evidence="1 2">CCALA 037</strain>
    </source>
</reference>
<evidence type="ECO:0000313" key="2">
    <source>
        <dbReference type="Proteomes" id="UP000238937"/>
    </source>
</evidence>
<dbReference type="RefSeq" id="WP_106306702.1">
    <property type="nucleotide sequence ID" value="NZ_PVWO01000204.1"/>
</dbReference>
<dbReference type="Proteomes" id="UP000238937">
    <property type="component" value="Unassembled WGS sequence"/>
</dbReference>
<organism evidence="1 2">
    <name type="scientific">Chamaesiphon polymorphus CCALA 037</name>
    <dbReference type="NCBI Taxonomy" id="2107692"/>
    <lineage>
        <taxon>Bacteria</taxon>
        <taxon>Bacillati</taxon>
        <taxon>Cyanobacteriota</taxon>
        <taxon>Cyanophyceae</taxon>
        <taxon>Gomontiellales</taxon>
        <taxon>Chamaesiphonaceae</taxon>
        <taxon>Chamaesiphon</taxon>
    </lineage>
</organism>
<name>A0A2T1GCP9_9CYAN</name>
<evidence type="ECO:0000313" key="1">
    <source>
        <dbReference type="EMBL" id="PSB55182.1"/>
    </source>
</evidence>
<gene>
    <name evidence="1" type="ORF">C7B77_15830</name>
</gene>
<dbReference type="AlphaFoldDB" id="A0A2T1GCP9"/>
<protein>
    <submittedName>
        <fullName evidence="1">Uncharacterized protein</fullName>
    </submittedName>
</protein>
<accession>A0A2T1GCP9</accession>
<keyword evidence="2" id="KW-1185">Reference proteome</keyword>
<dbReference type="EMBL" id="PVWO01000204">
    <property type="protein sequence ID" value="PSB55182.1"/>
    <property type="molecule type" value="Genomic_DNA"/>
</dbReference>